<accession>A0A7C9BA54</accession>
<comment type="caution">
    <text evidence="1">The sequence shown here is derived from an EMBL/GenBank/DDBJ whole genome shotgun (WGS) entry which is preliminary data.</text>
</comment>
<reference evidence="1 2" key="1">
    <citation type="submission" date="2019-10" db="EMBL/GenBank/DDBJ databases">
        <title>Draft Genome Sequence of Cytophagaceae sp. SJW1-29.</title>
        <authorList>
            <person name="Choi A."/>
        </authorList>
    </citation>
    <scope>NUCLEOTIDE SEQUENCE [LARGE SCALE GENOMIC DNA]</scope>
    <source>
        <strain evidence="1 2">SJW1-29</strain>
    </source>
</reference>
<proteinExistence type="predicted"/>
<dbReference type="AlphaFoldDB" id="A0A7C9BA54"/>
<sequence length="107" mass="12579">MEKIGFSYNWNGKLYTDNFTTFRLHNPKKYVIGRDYEIDLKGVPMGKRRCLDIRVLTLDQVNEWIARLDTGYGLEEFKKLVCTMYKKVPNIAKQKFDLLLLSRVGTP</sequence>
<keyword evidence="2" id="KW-1185">Reference proteome</keyword>
<evidence type="ECO:0008006" key="3">
    <source>
        <dbReference type="Google" id="ProtNLM"/>
    </source>
</evidence>
<gene>
    <name evidence="1" type="ORF">GBK04_03300</name>
</gene>
<dbReference type="RefSeq" id="WP_152756813.1">
    <property type="nucleotide sequence ID" value="NZ_WHLY01000002.1"/>
</dbReference>
<evidence type="ECO:0000313" key="2">
    <source>
        <dbReference type="Proteomes" id="UP000479293"/>
    </source>
</evidence>
<protein>
    <recommendedName>
        <fullName evidence="3">ASCH domain-containing protein</fullName>
    </recommendedName>
</protein>
<dbReference type="Proteomes" id="UP000479293">
    <property type="component" value="Unassembled WGS sequence"/>
</dbReference>
<name>A0A7C9BA54_9BACT</name>
<evidence type="ECO:0000313" key="1">
    <source>
        <dbReference type="EMBL" id="MPR32396.1"/>
    </source>
</evidence>
<dbReference type="EMBL" id="WHLY01000002">
    <property type="protein sequence ID" value="MPR32396.1"/>
    <property type="molecule type" value="Genomic_DNA"/>
</dbReference>
<organism evidence="1 2">
    <name type="scientific">Salmonirosea aquatica</name>
    <dbReference type="NCBI Taxonomy" id="2654236"/>
    <lineage>
        <taxon>Bacteria</taxon>
        <taxon>Pseudomonadati</taxon>
        <taxon>Bacteroidota</taxon>
        <taxon>Cytophagia</taxon>
        <taxon>Cytophagales</taxon>
        <taxon>Spirosomataceae</taxon>
        <taxon>Salmonirosea</taxon>
    </lineage>
</organism>